<keyword evidence="2" id="KW-0408">Iron</keyword>
<dbReference type="AlphaFoldDB" id="A0A6J7DEQ4"/>
<keyword evidence="1" id="KW-0479">Metal-binding</keyword>
<sequence length="66" mass="7581">MEALWCDRCGESLREADHFDCQVARNLEPPRFCSSCRRRMVVQVLPAGWSARCSEHGVVDQLNNDE</sequence>
<evidence type="ECO:0000313" key="4">
    <source>
        <dbReference type="EMBL" id="CAB4869157.1"/>
    </source>
</evidence>
<feature type="domain" description="Biotin synthase auxiliary protein C-terminal" evidence="3">
    <location>
        <begin position="40"/>
        <end position="60"/>
    </location>
</feature>
<gene>
    <name evidence="4" type="ORF">UFOPK3401_00700</name>
</gene>
<protein>
    <submittedName>
        <fullName evidence="4">Unannotated protein</fullName>
    </submittedName>
</protein>
<dbReference type="EMBL" id="CAFBLM010000025">
    <property type="protein sequence ID" value="CAB4869157.1"/>
    <property type="molecule type" value="Genomic_DNA"/>
</dbReference>
<dbReference type="InterPro" id="IPR058605">
    <property type="entry name" value="BsaP_C"/>
</dbReference>
<evidence type="ECO:0000259" key="3">
    <source>
        <dbReference type="Pfam" id="PF26519"/>
    </source>
</evidence>
<proteinExistence type="predicted"/>
<evidence type="ECO:0000256" key="1">
    <source>
        <dbReference type="ARBA" id="ARBA00022723"/>
    </source>
</evidence>
<dbReference type="Pfam" id="PF26519">
    <property type="entry name" value="BsaP"/>
    <property type="match status" value="1"/>
</dbReference>
<organism evidence="4">
    <name type="scientific">freshwater metagenome</name>
    <dbReference type="NCBI Taxonomy" id="449393"/>
    <lineage>
        <taxon>unclassified sequences</taxon>
        <taxon>metagenomes</taxon>
        <taxon>ecological metagenomes</taxon>
    </lineage>
</organism>
<name>A0A6J7DEQ4_9ZZZZ</name>
<reference evidence="4" key="1">
    <citation type="submission" date="2020-05" db="EMBL/GenBank/DDBJ databases">
        <authorList>
            <person name="Chiriac C."/>
            <person name="Salcher M."/>
            <person name="Ghai R."/>
            <person name="Kavagutti S V."/>
        </authorList>
    </citation>
    <scope>NUCLEOTIDE SEQUENCE</scope>
</reference>
<accession>A0A6J7DEQ4</accession>
<evidence type="ECO:0000256" key="2">
    <source>
        <dbReference type="ARBA" id="ARBA00023004"/>
    </source>
</evidence>